<dbReference type="OrthoDB" id="346910at2759"/>
<dbReference type="SMART" id="SM00248">
    <property type="entry name" value="ANK"/>
    <property type="match status" value="2"/>
</dbReference>
<name>C1FIQ9_MICCC</name>
<dbReference type="PANTHER" id="PTHR24171">
    <property type="entry name" value="ANKYRIN REPEAT DOMAIN-CONTAINING PROTEIN 39-RELATED"/>
    <property type="match status" value="1"/>
</dbReference>
<feature type="repeat" description="ANK" evidence="3">
    <location>
        <begin position="29"/>
        <end position="61"/>
    </location>
</feature>
<dbReference type="STRING" id="296587.C1FIQ9"/>
<feature type="region of interest" description="Disordered" evidence="4">
    <location>
        <begin position="1"/>
        <end position="30"/>
    </location>
</feature>
<dbReference type="InterPro" id="IPR036770">
    <property type="entry name" value="Ankyrin_rpt-contain_sf"/>
</dbReference>
<feature type="compositionally biased region" description="Low complexity" evidence="4">
    <location>
        <begin position="1"/>
        <end position="11"/>
    </location>
</feature>
<dbReference type="EMBL" id="CP001577">
    <property type="protein sequence ID" value="ACO70464.1"/>
    <property type="molecule type" value="Genomic_DNA"/>
</dbReference>
<gene>
    <name evidence="5" type="ORF">MICPUN_73919</name>
</gene>
<dbReference type="Pfam" id="PF12796">
    <property type="entry name" value="Ank_2"/>
    <property type="match status" value="1"/>
</dbReference>
<proteinExistence type="predicted"/>
<dbReference type="RefSeq" id="XP_002509206.1">
    <property type="nucleotide sequence ID" value="XM_002509160.1"/>
</dbReference>
<keyword evidence="6" id="KW-1185">Reference proteome</keyword>
<dbReference type="SUPFAM" id="SSF48403">
    <property type="entry name" value="Ankyrin repeat"/>
    <property type="match status" value="1"/>
</dbReference>
<feature type="repeat" description="ANK" evidence="3">
    <location>
        <begin position="62"/>
        <end position="89"/>
    </location>
</feature>
<dbReference type="KEGG" id="mis:MICPUN_73919"/>
<dbReference type="Proteomes" id="UP000002009">
    <property type="component" value="Chromosome 12"/>
</dbReference>
<evidence type="ECO:0000256" key="2">
    <source>
        <dbReference type="ARBA" id="ARBA00023043"/>
    </source>
</evidence>
<dbReference type="Gene3D" id="1.25.40.20">
    <property type="entry name" value="Ankyrin repeat-containing domain"/>
    <property type="match status" value="1"/>
</dbReference>
<evidence type="ECO:0000256" key="4">
    <source>
        <dbReference type="SAM" id="MobiDB-lite"/>
    </source>
</evidence>
<dbReference type="OMA" id="NIHEDAS"/>
<sequence>MHDAAAMGDARAVARRLERGEHPDQGDFLSQTPLHHAAARGKTSAVVALLDGGANADARDVNGRTPLHCAAACARGRLECVRTLLRRGA</sequence>
<dbReference type="eggNOG" id="KOG0504">
    <property type="taxonomic scope" value="Eukaryota"/>
</dbReference>
<feature type="non-terminal residue" evidence="5">
    <location>
        <position position="89"/>
    </location>
</feature>
<accession>C1FIQ9</accession>
<dbReference type="PROSITE" id="PS50088">
    <property type="entry name" value="ANK_REPEAT"/>
    <property type="match status" value="2"/>
</dbReference>
<reference evidence="5 6" key="1">
    <citation type="journal article" date="2009" name="Science">
        <title>Green evolution and dynamic adaptations revealed by genomes of the marine picoeukaryotes Micromonas.</title>
        <authorList>
            <person name="Worden A.Z."/>
            <person name="Lee J.H."/>
            <person name="Mock T."/>
            <person name="Rouze P."/>
            <person name="Simmons M.P."/>
            <person name="Aerts A.L."/>
            <person name="Allen A.E."/>
            <person name="Cuvelier M.L."/>
            <person name="Derelle E."/>
            <person name="Everett M.V."/>
            <person name="Foulon E."/>
            <person name="Grimwood J."/>
            <person name="Gundlach H."/>
            <person name="Henrissat B."/>
            <person name="Napoli C."/>
            <person name="McDonald S.M."/>
            <person name="Parker M.S."/>
            <person name="Rombauts S."/>
            <person name="Salamov A."/>
            <person name="Von Dassow P."/>
            <person name="Badger J.H."/>
            <person name="Coutinho P.M."/>
            <person name="Demir E."/>
            <person name="Dubchak I."/>
            <person name="Gentemann C."/>
            <person name="Eikrem W."/>
            <person name="Gready J.E."/>
            <person name="John U."/>
            <person name="Lanier W."/>
            <person name="Lindquist E.A."/>
            <person name="Lucas S."/>
            <person name="Mayer K.F."/>
            <person name="Moreau H."/>
            <person name="Not F."/>
            <person name="Otillar R."/>
            <person name="Panaud O."/>
            <person name="Pangilinan J."/>
            <person name="Paulsen I."/>
            <person name="Piegu B."/>
            <person name="Poliakov A."/>
            <person name="Robbens S."/>
            <person name="Schmutz J."/>
            <person name="Toulza E."/>
            <person name="Wyss T."/>
            <person name="Zelensky A."/>
            <person name="Zhou K."/>
            <person name="Armbrust E.V."/>
            <person name="Bhattacharya D."/>
            <person name="Goodenough U.W."/>
            <person name="Van de Peer Y."/>
            <person name="Grigoriev I.V."/>
        </authorList>
    </citation>
    <scope>NUCLEOTIDE SEQUENCE [LARGE SCALE GENOMIC DNA]</scope>
    <source>
        <strain evidence="6">RCC299 / NOUM17</strain>
    </source>
</reference>
<dbReference type="GeneID" id="8247846"/>
<keyword evidence="1" id="KW-0677">Repeat</keyword>
<dbReference type="InterPro" id="IPR002110">
    <property type="entry name" value="Ankyrin_rpt"/>
</dbReference>
<dbReference type="PROSITE" id="PS50297">
    <property type="entry name" value="ANK_REP_REGION"/>
    <property type="match status" value="2"/>
</dbReference>
<dbReference type="InParanoid" id="C1FIQ9"/>
<organism evidence="5 6">
    <name type="scientific">Micromonas commoda (strain RCC299 / NOUM17 / CCMP2709)</name>
    <name type="common">Picoplanktonic green alga</name>
    <dbReference type="NCBI Taxonomy" id="296587"/>
    <lineage>
        <taxon>Eukaryota</taxon>
        <taxon>Viridiplantae</taxon>
        <taxon>Chlorophyta</taxon>
        <taxon>Mamiellophyceae</taxon>
        <taxon>Mamiellales</taxon>
        <taxon>Mamiellaceae</taxon>
        <taxon>Micromonas</taxon>
    </lineage>
</organism>
<dbReference type="AlphaFoldDB" id="C1FIQ9"/>
<evidence type="ECO:0000256" key="1">
    <source>
        <dbReference type="ARBA" id="ARBA00022737"/>
    </source>
</evidence>
<feature type="compositionally biased region" description="Basic and acidic residues" evidence="4">
    <location>
        <begin position="15"/>
        <end position="25"/>
    </location>
</feature>
<evidence type="ECO:0000313" key="5">
    <source>
        <dbReference type="EMBL" id="ACO70464.1"/>
    </source>
</evidence>
<keyword evidence="2 3" id="KW-0040">ANK repeat</keyword>
<evidence type="ECO:0000256" key="3">
    <source>
        <dbReference type="PROSITE-ProRule" id="PRU00023"/>
    </source>
</evidence>
<protein>
    <submittedName>
        <fullName evidence="5">Uncharacterized protein</fullName>
    </submittedName>
</protein>
<evidence type="ECO:0000313" key="6">
    <source>
        <dbReference type="Proteomes" id="UP000002009"/>
    </source>
</evidence>